<reference evidence="2" key="1">
    <citation type="journal article" date="2014" name="Nat. Genet.">
        <title>A reference genome for common bean and genome-wide analysis of dual domestications.</title>
        <authorList>
            <person name="Schmutz J."/>
            <person name="McClean P.E."/>
            <person name="Mamidi S."/>
            <person name="Wu G.A."/>
            <person name="Cannon S.B."/>
            <person name="Grimwood J."/>
            <person name="Jenkins J."/>
            <person name="Shu S."/>
            <person name="Song Q."/>
            <person name="Chavarro C."/>
            <person name="Torres-Torres M."/>
            <person name="Geffroy V."/>
            <person name="Moghaddam S.M."/>
            <person name="Gao D."/>
            <person name="Abernathy B."/>
            <person name="Barry K."/>
            <person name="Blair M."/>
            <person name="Brick M.A."/>
            <person name="Chovatia M."/>
            <person name="Gepts P."/>
            <person name="Goodstein D.M."/>
            <person name="Gonzales M."/>
            <person name="Hellsten U."/>
            <person name="Hyten D.L."/>
            <person name="Jia G."/>
            <person name="Kelly J.D."/>
            <person name="Kudrna D."/>
            <person name="Lee R."/>
            <person name="Richard M.M."/>
            <person name="Miklas P.N."/>
            <person name="Osorno J.M."/>
            <person name="Rodrigues J."/>
            <person name="Thareau V."/>
            <person name="Urrea C.A."/>
            <person name="Wang M."/>
            <person name="Yu Y."/>
            <person name="Zhang M."/>
            <person name="Wing R.A."/>
            <person name="Cregan P.B."/>
            <person name="Rokhsar D.S."/>
            <person name="Jackson S.A."/>
        </authorList>
    </citation>
    <scope>NUCLEOTIDE SEQUENCE [LARGE SCALE GENOMIC DNA]</scope>
    <source>
        <strain evidence="2">cv. G19833</strain>
    </source>
</reference>
<dbReference type="Proteomes" id="UP000000226">
    <property type="component" value="Chromosome 6"/>
</dbReference>
<dbReference type="EMBL" id="CM002293">
    <property type="protein sequence ID" value="ESW18276.1"/>
    <property type="molecule type" value="Genomic_DNA"/>
</dbReference>
<gene>
    <name evidence="1" type="ORF">PHAVU_006G027600g</name>
</gene>
<evidence type="ECO:0000313" key="1">
    <source>
        <dbReference type="EMBL" id="ESW18276.1"/>
    </source>
</evidence>
<dbReference type="AlphaFoldDB" id="V7BNW4"/>
<evidence type="ECO:0000313" key="2">
    <source>
        <dbReference type="Proteomes" id="UP000000226"/>
    </source>
</evidence>
<organism evidence="1 2">
    <name type="scientific">Phaseolus vulgaris</name>
    <name type="common">Kidney bean</name>
    <name type="synonym">French bean</name>
    <dbReference type="NCBI Taxonomy" id="3885"/>
    <lineage>
        <taxon>Eukaryota</taxon>
        <taxon>Viridiplantae</taxon>
        <taxon>Streptophyta</taxon>
        <taxon>Embryophyta</taxon>
        <taxon>Tracheophyta</taxon>
        <taxon>Spermatophyta</taxon>
        <taxon>Magnoliopsida</taxon>
        <taxon>eudicotyledons</taxon>
        <taxon>Gunneridae</taxon>
        <taxon>Pentapetalae</taxon>
        <taxon>rosids</taxon>
        <taxon>fabids</taxon>
        <taxon>Fabales</taxon>
        <taxon>Fabaceae</taxon>
        <taxon>Papilionoideae</taxon>
        <taxon>50 kb inversion clade</taxon>
        <taxon>NPAAA clade</taxon>
        <taxon>indigoferoid/millettioid clade</taxon>
        <taxon>Phaseoleae</taxon>
        <taxon>Phaseolus</taxon>
    </lineage>
</organism>
<dbReference type="Gramene" id="ESW18276">
    <property type="protein sequence ID" value="ESW18276"/>
    <property type="gene ID" value="PHAVU_006G027600g"/>
</dbReference>
<protein>
    <submittedName>
        <fullName evidence="1">Uncharacterized protein</fullName>
    </submittedName>
</protein>
<keyword evidence="2" id="KW-1185">Reference proteome</keyword>
<accession>V7BNW4</accession>
<proteinExistence type="predicted"/>
<name>V7BNW4_PHAVU</name>
<sequence length="152" mass="17477">MTRFCSAIKSTIHTSLKIHPQETCALVWSEAASCYLTYFNELFPPSTDVKNKLENCNTFFMTLGLYGLSQEYVNTRHQILGSLVNPAMTTTSSETHTYFVARLKHYLCHNNNYGYSRIYYSKNHPKSEHCHCIGHTIDRCQKLNEKPPSSTQ</sequence>